<feature type="transmembrane region" description="Helical" evidence="1">
    <location>
        <begin position="30"/>
        <end position="48"/>
    </location>
</feature>
<keyword evidence="1" id="KW-0472">Membrane</keyword>
<dbReference type="InterPro" id="IPR035940">
    <property type="entry name" value="CAP_sf"/>
</dbReference>
<dbReference type="SUPFAM" id="SSF55797">
    <property type="entry name" value="PR-1-like"/>
    <property type="match status" value="1"/>
</dbReference>
<keyword evidence="1" id="KW-1133">Transmembrane helix</keyword>
<dbReference type="Gene3D" id="3.40.33.10">
    <property type="entry name" value="CAP"/>
    <property type="match status" value="1"/>
</dbReference>
<protein>
    <recommendedName>
        <fullName evidence="2">SCP domain-containing protein</fullName>
    </recommendedName>
</protein>
<feature type="domain" description="SCP" evidence="2">
    <location>
        <begin position="68"/>
        <end position="186"/>
    </location>
</feature>
<evidence type="ECO:0000313" key="3">
    <source>
        <dbReference type="EMBL" id="OIO13949.1"/>
    </source>
</evidence>
<comment type="caution">
    <text evidence="3">The sequence shown here is derived from an EMBL/GenBank/DDBJ whole genome shotgun (WGS) entry which is preliminary data.</text>
</comment>
<reference evidence="3 4" key="1">
    <citation type="journal article" date="2016" name="Environ. Microbiol.">
        <title>Genomic resolution of a cold subsurface aquifer community provides metabolic insights for novel microbes adapted to high CO concentrations.</title>
        <authorList>
            <person name="Probst A.J."/>
            <person name="Castelle C.J."/>
            <person name="Singh A."/>
            <person name="Brown C.T."/>
            <person name="Anantharaman K."/>
            <person name="Sharon I."/>
            <person name="Hug L.A."/>
            <person name="Burstein D."/>
            <person name="Emerson J.B."/>
            <person name="Thomas B.C."/>
            <person name="Banfield J.F."/>
        </authorList>
    </citation>
    <scope>NUCLEOTIDE SEQUENCE [LARGE SCALE GENOMIC DNA]</scope>
    <source>
        <strain evidence="3">CG1_02_37_22</strain>
    </source>
</reference>
<dbReference type="CDD" id="cd05379">
    <property type="entry name" value="CAP_bacterial"/>
    <property type="match status" value="1"/>
</dbReference>
<keyword evidence="1" id="KW-0812">Transmembrane</keyword>
<dbReference type="EMBL" id="MNUY01000046">
    <property type="protein sequence ID" value="OIO13949.1"/>
    <property type="molecule type" value="Genomic_DNA"/>
</dbReference>
<dbReference type="InterPro" id="IPR014044">
    <property type="entry name" value="CAP_dom"/>
</dbReference>
<evidence type="ECO:0000259" key="2">
    <source>
        <dbReference type="Pfam" id="PF00188"/>
    </source>
</evidence>
<sequence>MFDTIRNSLHYLFLPHESNNYKARTLHTSYIIFYMVVLLMFQTYANIVRHTPPSILGYATDIKVENILHYVNLERGKANLPPLSLSNELSLAATQKASDMFSQNYWAHISPTGTTPWDFIKKSGYDYIYAGENLAKDFDYSEDVVAAWMKSPTHRANILKPEYTDIGVAIMNGELNGSETTLVVQEFGTLSPLIASEKEEKEKKMLLSSANTTNNQPETVNSQEAPFVGVLNKSEYGNNFWVVFKSSKKVSLLLAEFLLAVIFIDGLYIWKNRIYRVSGHFLSHIILFIALLGAMGATGVGVIL</sequence>
<organism evidence="3 4">
    <name type="scientific">Candidatus Gottesmanbacteria bacterium CG1_02_37_22</name>
    <dbReference type="NCBI Taxonomy" id="1805209"/>
    <lineage>
        <taxon>Bacteria</taxon>
        <taxon>Candidatus Gottesmaniibacteriota</taxon>
    </lineage>
</organism>
<feature type="transmembrane region" description="Helical" evidence="1">
    <location>
        <begin position="250"/>
        <end position="270"/>
    </location>
</feature>
<dbReference type="PANTHER" id="PTHR31157:SF1">
    <property type="entry name" value="SCP DOMAIN-CONTAINING PROTEIN"/>
    <property type="match status" value="1"/>
</dbReference>
<dbReference type="STRING" id="1805209.AUJ73_02965"/>
<dbReference type="PANTHER" id="PTHR31157">
    <property type="entry name" value="SCP DOMAIN-CONTAINING PROTEIN"/>
    <property type="match status" value="1"/>
</dbReference>
<dbReference type="Proteomes" id="UP000183120">
    <property type="component" value="Unassembled WGS sequence"/>
</dbReference>
<dbReference type="Pfam" id="PF00188">
    <property type="entry name" value="CAP"/>
    <property type="match status" value="1"/>
</dbReference>
<feature type="transmembrane region" description="Helical" evidence="1">
    <location>
        <begin position="282"/>
        <end position="303"/>
    </location>
</feature>
<evidence type="ECO:0000256" key="1">
    <source>
        <dbReference type="SAM" id="Phobius"/>
    </source>
</evidence>
<gene>
    <name evidence="3" type="ORF">AUJ73_02965</name>
</gene>
<dbReference type="AlphaFoldDB" id="A0A1J4TTL9"/>
<accession>A0A1J4TTL9</accession>
<proteinExistence type="predicted"/>
<name>A0A1J4TTL9_9BACT</name>
<evidence type="ECO:0000313" key="4">
    <source>
        <dbReference type="Proteomes" id="UP000183120"/>
    </source>
</evidence>